<dbReference type="AlphaFoldDB" id="A0A9X3MNJ1"/>
<accession>A0A9X3MNJ1</accession>
<dbReference type="GO" id="GO:0016853">
    <property type="term" value="F:isomerase activity"/>
    <property type="evidence" value="ECO:0007669"/>
    <property type="project" value="InterPro"/>
</dbReference>
<dbReference type="RefSeq" id="WP_270037661.1">
    <property type="nucleotide sequence ID" value="NZ_JAPDOD010000001.1"/>
</dbReference>
<dbReference type="InterPro" id="IPR008183">
    <property type="entry name" value="Aldose_1/G6P_1-epimerase"/>
</dbReference>
<dbReference type="CDD" id="cd01081">
    <property type="entry name" value="Aldose_epim"/>
    <property type="match status" value="1"/>
</dbReference>
<dbReference type="SUPFAM" id="SSF74650">
    <property type="entry name" value="Galactose mutarotase-like"/>
    <property type="match status" value="1"/>
</dbReference>
<gene>
    <name evidence="1" type="ORF">OM076_01920</name>
</gene>
<reference evidence="1" key="1">
    <citation type="submission" date="2022-10" db="EMBL/GenBank/DDBJ databases">
        <title>The WGS of Solirubrobacter ginsenosidimutans DSM 21036.</title>
        <authorList>
            <person name="Jiang Z."/>
        </authorList>
    </citation>
    <scope>NUCLEOTIDE SEQUENCE</scope>
    <source>
        <strain evidence="1">DSM 21036</strain>
    </source>
</reference>
<dbReference type="InterPro" id="IPR014718">
    <property type="entry name" value="GH-type_carb-bd"/>
</dbReference>
<evidence type="ECO:0000313" key="2">
    <source>
        <dbReference type="Proteomes" id="UP001149140"/>
    </source>
</evidence>
<dbReference type="Gene3D" id="2.70.98.10">
    <property type="match status" value="1"/>
</dbReference>
<keyword evidence="2" id="KW-1185">Reference proteome</keyword>
<organism evidence="1 2">
    <name type="scientific">Solirubrobacter ginsenosidimutans</name>
    <dbReference type="NCBI Taxonomy" id="490573"/>
    <lineage>
        <taxon>Bacteria</taxon>
        <taxon>Bacillati</taxon>
        <taxon>Actinomycetota</taxon>
        <taxon>Thermoleophilia</taxon>
        <taxon>Solirubrobacterales</taxon>
        <taxon>Solirubrobacteraceae</taxon>
        <taxon>Solirubrobacter</taxon>
    </lineage>
</organism>
<sequence>MEVVLLRNGSLEATIAPAAAMLVTSLRHDDEELLGQRADAETFARTGKTTGSPLLYPWANRLSAVRFGVRGAAVDVSAARTDGFGSPMHGLPEARSGWVVESSSRERVVATLDWNVAAFPFPHTLRVEHRLTERGLETTTEVRGEAPVAFGWHPFLQLPGEPRADWRVSIGAATRLELDDRMLPTGARSARERGVERLGESAYDEALADVDGPFILEGARRRIQVDFPEGAPYAHFFAPAAEALVSFEPMAAPGDALVTGDDLQSAPWRMRFSITVT</sequence>
<evidence type="ECO:0000313" key="1">
    <source>
        <dbReference type="EMBL" id="MDA0159007.1"/>
    </source>
</evidence>
<protein>
    <submittedName>
        <fullName evidence="1">Aldose 1-epimerase</fullName>
    </submittedName>
</protein>
<dbReference type="InterPro" id="IPR011013">
    <property type="entry name" value="Gal_mutarotase_sf_dom"/>
</dbReference>
<name>A0A9X3MNJ1_9ACTN</name>
<dbReference type="GO" id="GO:0030246">
    <property type="term" value="F:carbohydrate binding"/>
    <property type="evidence" value="ECO:0007669"/>
    <property type="project" value="InterPro"/>
</dbReference>
<dbReference type="Pfam" id="PF01263">
    <property type="entry name" value="Aldose_epim"/>
    <property type="match status" value="1"/>
</dbReference>
<dbReference type="Proteomes" id="UP001149140">
    <property type="component" value="Unassembled WGS sequence"/>
</dbReference>
<proteinExistence type="predicted"/>
<comment type="caution">
    <text evidence="1">The sequence shown here is derived from an EMBL/GenBank/DDBJ whole genome shotgun (WGS) entry which is preliminary data.</text>
</comment>
<dbReference type="EMBL" id="JAPDOD010000001">
    <property type="protein sequence ID" value="MDA0159007.1"/>
    <property type="molecule type" value="Genomic_DNA"/>
</dbReference>
<dbReference type="GO" id="GO:0005975">
    <property type="term" value="P:carbohydrate metabolic process"/>
    <property type="evidence" value="ECO:0007669"/>
    <property type="project" value="InterPro"/>
</dbReference>